<evidence type="ECO:0000313" key="2">
    <source>
        <dbReference type="EMBL" id="KAJ6826020.1"/>
    </source>
</evidence>
<dbReference type="AlphaFoldDB" id="A0AAX6GBC4"/>
<reference evidence="2" key="2">
    <citation type="submission" date="2023-04" db="EMBL/GenBank/DDBJ databases">
        <authorList>
            <person name="Bruccoleri R.E."/>
            <person name="Oakeley E.J."/>
            <person name="Faust A.-M."/>
            <person name="Dessus-Babus S."/>
            <person name="Altorfer M."/>
            <person name="Burckhardt D."/>
            <person name="Oertli M."/>
            <person name="Naumann U."/>
            <person name="Petersen F."/>
            <person name="Wong J."/>
        </authorList>
    </citation>
    <scope>NUCLEOTIDE SEQUENCE</scope>
    <source>
        <strain evidence="2">GSM-AAB239-AS_SAM_17_03QT</strain>
        <tissue evidence="2">Leaf</tissue>
    </source>
</reference>
<protein>
    <submittedName>
        <fullName evidence="2">Pollen-specific leucine-rich repeat extensin-like protein 3</fullName>
    </submittedName>
</protein>
<sequence length="62" mass="6877">MSPHPAPSITALLRPCQHQDTSVKAPPQSSPSPTTPPRTSSTHNATMQHHRRRYSPSRLVVR</sequence>
<gene>
    <name evidence="2" type="ORF">M6B38_374470</name>
</gene>
<reference evidence="2" key="1">
    <citation type="journal article" date="2023" name="GigaByte">
        <title>Genome assembly of the bearded iris, Iris pallida Lam.</title>
        <authorList>
            <person name="Bruccoleri R.E."/>
            <person name="Oakeley E.J."/>
            <person name="Faust A.M.E."/>
            <person name="Altorfer M."/>
            <person name="Dessus-Babus S."/>
            <person name="Burckhardt D."/>
            <person name="Oertli M."/>
            <person name="Naumann U."/>
            <person name="Petersen F."/>
            <person name="Wong J."/>
        </authorList>
    </citation>
    <scope>NUCLEOTIDE SEQUENCE</scope>
    <source>
        <strain evidence="2">GSM-AAB239-AS_SAM_17_03QT</strain>
    </source>
</reference>
<evidence type="ECO:0000256" key="1">
    <source>
        <dbReference type="SAM" id="MobiDB-lite"/>
    </source>
</evidence>
<keyword evidence="3" id="KW-1185">Reference proteome</keyword>
<organism evidence="2 3">
    <name type="scientific">Iris pallida</name>
    <name type="common">Sweet iris</name>
    <dbReference type="NCBI Taxonomy" id="29817"/>
    <lineage>
        <taxon>Eukaryota</taxon>
        <taxon>Viridiplantae</taxon>
        <taxon>Streptophyta</taxon>
        <taxon>Embryophyta</taxon>
        <taxon>Tracheophyta</taxon>
        <taxon>Spermatophyta</taxon>
        <taxon>Magnoliopsida</taxon>
        <taxon>Liliopsida</taxon>
        <taxon>Asparagales</taxon>
        <taxon>Iridaceae</taxon>
        <taxon>Iridoideae</taxon>
        <taxon>Irideae</taxon>
        <taxon>Iris</taxon>
    </lineage>
</organism>
<feature type="compositionally biased region" description="Basic residues" evidence="1">
    <location>
        <begin position="48"/>
        <end position="62"/>
    </location>
</feature>
<proteinExistence type="predicted"/>
<accession>A0AAX6GBC4</accession>
<comment type="caution">
    <text evidence="2">The sequence shown here is derived from an EMBL/GenBank/DDBJ whole genome shotgun (WGS) entry which is preliminary data.</text>
</comment>
<evidence type="ECO:0000313" key="3">
    <source>
        <dbReference type="Proteomes" id="UP001140949"/>
    </source>
</evidence>
<dbReference type="Proteomes" id="UP001140949">
    <property type="component" value="Unassembled WGS sequence"/>
</dbReference>
<dbReference type="EMBL" id="JANAVB010021213">
    <property type="protein sequence ID" value="KAJ6826020.1"/>
    <property type="molecule type" value="Genomic_DNA"/>
</dbReference>
<feature type="region of interest" description="Disordered" evidence="1">
    <location>
        <begin position="1"/>
        <end position="62"/>
    </location>
</feature>
<name>A0AAX6GBC4_IRIPA</name>